<dbReference type="HOGENOM" id="CLU_171065_2_0_5"/>
<dbReference type="EMBL" id="AAMO01000004">
    <property type="protein sequence ID" value="EAQ03366.1"/>
    <property type="molecule type" value="Genomic_DNA"/>
</dbReference>
<proteinExistence type="predicted"/>
<keyword evidence="3" id="KW-1185">Reference proteome</keyword>
<dbReference type="STRING" id="252305.OB2597_02062"/>
<comment type="caution">
    <text evidence="2">The sequence shown here is derived from an EMBL/GenBank/DDBJ whole genome shotgun (WGS) entry which is preliminary data.</text>
</comment>
<dbReference type="RefSeq" id="WP_009804666.1">
    <property type="nucleotide sequence ID" value="NZ_CH724131.1"/>
</dbReference>
<evidence type="ECO:0000313" key="2">
    <source>
        <dbReference type="EMBL" id="EAQ03366.1"/>
    </source>
</evidence>
<feature type="transmembrane region" description="Helical" evidence="1">
    <location>
        <begin position="20"/>
        <end position="42"/>
    </location>
</feature>
<organism evidence="2 3">
    <name type="scientific">Pseudooceanicola batsensis (strain ATCC BAA-863 / DSM 15984 / KCTC 12145 / HTCC2597)</name>
    <name type="common">Oceanicola batsensis</name>
    <dbReference type="NCBI Taxonomy" id="252305"/>
    <lineage>
        <taxon>Bacteria</taxon>
        <taxon>Pseudomonadati</taxon>
        <taxon>Pseudomonadota</taxon>
        <taxon>Alphaproteobacteria</taxon>
        <taxon>Rhodobacterales</taxon>
        <taxon>Paracoccaceae</taxon>
        <taxon>Pseudooceanicola</taxon>
    </lineage>
</organism>
<protein>
    <submittedName>
        <fullName evidence="2">Uncharacterized protein</fullName>
    </submittedName>
</protein>
<dbReference type="Pfam" id="PF20082">
    <property type="entry name" value="DUF6476"/>
    <property type="match status" value="1"/>
</dbReference>
<dbReference type="AlphaFoldDB" id="A3TX06"/>
<evidence type="ECO:0000313" key="3">
    <source>
        <dbReference type="Proteomes" id="UP000004318"/>
    </source>
</evidence>
<dbReference type="eggNOG" id="ENOG5032ZZI">
    <property type="taxonomic scope" value="Bacteria"/>
</dbReference>
<keyword evidence="1" id="KW-0812">Transmembrane</keyword>
<dbReference type="Proteomes" id="UP000004318">
    <property type="component" value="Unassembled WGS sequence"/>
</dbReference>
<sequence length="106" mass="11478">MDTNTPEDEPDIPQLRFLRALVTVLAGVMIVGLLVLIVLIVIRFREDRTAPALPALPEAIALPADARPLAVTAGPGWYLIVTEDHRALVFSPDGTRISETALTLPE</sequence>
<keyword evidence="1" id="KW-0472">Membrane</keyword>
<evidence type="ECO:0000256" key="1">
    <source>
        <dbReference type="SAM" id="Phobius"/>
    </source>
</evidence>
<dbReference type="InterPro" id="IPR045519">
    <property type="entry name" value="DUF6476"/>
</dbReference>
<gene>
    <name evidence="2" type="ORF">OB2597_02062</name>
</gene>
<name>A3TX06_PSEBH</name>
<keyword evidence="1" id="KW-1133">Transmembrane helix</keyword>
<reference evidence="2 3" key="1">
    <citation type="journal article" date="2010" name="J. Bacteriol.">
        <title>Genome sequences of Oceanicola granulosus HTCC2516(T) and Oceanicola batsensis HTCC2597(TDelta).</title>
        <authorList>
            <person name="Thrash J.C."/>
            <person name="Cho J.C."/>
            <person name="Vergin K.L."/>
            <person name="Giovannoni S.J."/>
        </authorList>
    </citation>
    <scope>NUCLEOTIDE SEQUENCE [LARGE SCALE GENOMIC DNA]</scope>
    <source>
        <strain evidence="3">ATCC BAA-863 / DSM 15984 / KCTC 12145 / HTCC2597</strain>
    </source>
</reference>
<accession>A3TX06</accession>